<dbReference type="GO" id="GO:0005524">
    <property type="term" value="F:ATP binding"/>
    <property type="evidence" value="ECO:0007669"/>
    <property type="project" value="UniProtKB-KW"/>
</dbReference>
<feature type="domain" description="NodB homology" evidence="5">
    <location>
        <begin position="7"/>
        <end position="133"/>
    </location>
</feature>
<sequence>MMRTTAPGTLSRGEFGARVGADRVLRLLRDFNVKSTWFVPGHTIDTFPEVCSRIVEAGHEVQHHGYAHEPLEGLDRATETRYLEQGMDAIERLTGRAPVGYRSPSWNLNAHSPQLLVDYGFQYDSSLMSHDLRMYWLRDGDRVDENQSYSFGSPTSVVEVPVSWSLDDFPPFTFVWEPLRPGYGSTEVISGDWLDHIEYALEHEPNGVVNITMHPQSVSLRRITLSKRSANELSVDGVSKHFGGVVALNNVSLVARSGEIVGLIGPNGAGKTTLVNVITRVTDADTGTVTLNGQDLSPLGPAHVARLGVARTFQHIRLFGALTVYQNVEVALSVARRHRGFMPSLDANDLLTDVGLQDVSDREANTLSYGHQRRLEIARALALFPDFLLLDEPAAGANEAESEELNNMVKRINEESGCGTLVIDHDLQFIMNICDRLYVLDEGEIIAHGTPAEVQRDQRVVEVVYRKGNRKL</sequence>
<evidence type="ECO:0000256" key="3">
    <source>
        <dbReference type="ARBA" id="ARBA00022840"/>
    </source>
</evidence>
<keyword evidence="1" id="KW-0813">Transport</keyword>
<dbReference type="GO" id="GO:0005975">
    <property type="term" value="P:carbohydrate metabolic process"/>
    <property type="evidence" value="ECO:0007669"/>
    <property type="project" value="InterPro"/>
</dbReference>
<keyword evidence="7" id="KW-1185">Reference proteome</keyword>
<evidence type="ECO:0000313" key="7">
    <source>
        <dbReference type="Proteomes" id="UP001174909"/>
    </source>
</evidence>
<dbReference type="GO" id="GO:0005886">
    <property type="term" value="C:plasma membrane"/>
    <property type="evidence" value="ECO:0007669"/>
    <property type="project" value="TreeGrafter"/>
</dbReference>
<dbReference type="SMART" id="SM00382">
    <property type="entry name" value="AAA"/>
    <property type="match status" value="1"/>
</dbReference>
<dbReference type="GO" id="GO:0016810">
    <property type="term" value="F:hydrolase activity, acting on carbon-nitrogen (but not peptide) bonds"/>
    <property type="evidence" value="ECO:0007669"/>
    <property type="project" value="InterPro"/>
</dbReference>
<dbReference type="PANTHER" id="PTHR45772:SF7">
    <property type="entry name" value="AMINO ACID ABC TRANSPORTER ATP-BINDING PROTEIN"/>
    <property type="match status" value="1"/>
</dbReference>
<dbReference type="GO" id="GO:0015808">
    <property type="term" value="P:L-alanine transport"/>
    <property type="evidence" value="ECO:0007669"/>
    <property type="project" value="TreeGrafter"/>
</dbReference>
<dbReference type="GO" id="GO:0016887">
    <property type="term" value="F:ATP hydrolysis activity"/>
    <property type="evidence" value="ECO:0007669"/>
    <property type="project" value="InterPro"/>
</dbReference>
<protein>
    <submittedName>
        <fullName evidence="6">High-affinity branched-chain amino acid transport ATP-binding protein LivG</fullName>
    </submittedName>
</protein>
<dbReference type="GO" id="GO:1903806">
    <property type="term" value="P:L-isoleucine import across plasma membrane"/>
    <property type="evidence" value="ECO:0007669"/>
    <property type="project" value="TreeGrafter"/>
</dbReference>
<dbReference type="InterPro" id="IPR003439">
    <property type="entry name" value="ABC_transporter-like_ATP-bd"/>
</dbReference>
<dbReference type="Proteomes" id="UP001174909">
    <property type="component" value="Unassembled WGS sequence"/>
</dbReference>
<comment type="caution">
    <text evidence="6">The sequence shown here is derived from an EMBL/GenBank/DDBJ whole genome shotgun (WGS) entry which is preliminary data.</text>
</comment>
<dbReference type="InterPro" id="IPR003593">
    <property type="entry name" value="AAA+_ATPase"/>
</dbReference>
<keyword evidence="2" id="KW-0547">Nucleotide-binding</keyword>
<dbReference type="GO" id="GO:0042941">
    <property type="term" value="P:D-alanine transmembrane transport"/>
    <property type="evidence" value="ECO:0007669"/>
    <property type="project" value="TreeGrafter"/>
</dbReference>
<dbReference type="Pfam" id="PF01522">
    <property type="entry name" value="Polysacc_deac_1"/>
    <property type="match status" value="1"/>
</dbReference>
<dbReference type="InterPro" id="IPR032823">
    <property type="entry name" value="BCA_ABC_TP_C"/>
</dbReference>
<evidence type="ECO:0000259" key="4">
    <source>
        <dbReference type="PROSITE" id="PS50893"/>
    </source>
</evidence>
<dbReference type="GO" id="GO:0005304">
    <property type="term" value="F:L-valine transmembrane transporter activity"/>
    <property type="evidence" value="ECO:0007669"/>
    <property type="project" value="TreeGrafter"/>
</dbReference>
<evidence type="ECO:0000259" key="5">
    <source>
        <dbReference type="PROSITE" id="PS51677"/>
    </source>
</evidence>
<dbReference type="Pfam" id="PF12399">
    <property type="entry name" value="BCA_ABC_TP_C"/>
    <property type="match status" value="1"/>
</dbReference>
<dbReference type="PROSITE" id="PS51677">
    <property type="entry name" value="NODB"/>
    <property type="match status" value="1"/>
</dbReference>
<organism evidence="6 7">
    <name type="scientific">Geodia barretti</name>
    <name type="common">Barrett's horny sponge</name>
    <dbReference type="NCBI Taxonomy" id="519541"/>
    <lineage>
        <taxon>Eukaryota</taxon>
        <taxon>Metazoa</taxon>
        <taxon>Porifera</taxon>
        <taxon>Demospongiae</taxon>
        <taxon>Heteroscleromorpha</taxon>
        <taxon>Tetractinellida</taxon>
        <taxon>Astrophorina</taxon>
        <taxon>Geodiidae</taxon>
        <taxon>Geodia</taxon>
    </lineage>
</organism>
<dbReference type="GO" id="GO:0015192">
    <property type="term" value="F:L-phenylalanine transmembrane transporter activity"/>
    <property type="evidence" value="ECO:0007669"/>
    <property type="project" value="TreeGrafter"/>
</dbReference>
<evidence type="ECO:0000313" key="6">
    <source>
        <dbReference type="EMBL" id="CAI8043832.1"/>
    </source>
</evidence>
<dbReference type="SUPFAM" id="SSF52540">
    <property type="entry name" value="P-loop containing nucleoside triphosphate hydrolases"/>
    <property type="match status" value="1"/>
</dbReference>
<dbReference type="Pfam" id="PF00005">
    <property type="entry name" value="ABC_tran"/>
    <property type="match status" value="1"/>
</dbReference>
<evidence type="ECO:0000256" key="1">
    <source>
        <dbReference type="ARBA" id="ARBA00022448"/>
    </source>
</evidence>
<feature type="domain" description="ABC transporter" evidence="4">
    <location>
        <begin position="233"/>
        <end position="467"/>
    </location>
</feature>
<proteinExistence type="predicted"/>
<dbReference type="GO" id="GO:1903805">
    <property type="term" value="P:L-valine import across plasma membrane"/>
    <property type="evidence" value="ECO:0007669"/>
    <property type="project" value="TreeGrafter"/>
</dbReference>
<dbReference type="InterPro" id="IPR002509">
    <property type="entry name" value="NODB_dom"/>
</dbReference>
<gene>
    <name evidence="6" type="ORF">GBAR_LOCUS24323</name>
</gene>
<dbReference type="SUPFAM" id="SSF88713">
    <property type="entry name" value="Glycoside hydrolase/deacetylase"/>
    <property type="match status" value="1"/>
</dbReference>
<dbReference type="InterPro" id="IPR027417">
    <property type="entry name" value="P-loop_NTPase"/>
</dbReference>
<name>A0AA35T9N1_GEOBA</name>
<dbReference type="GO" id="GO:0015188">
    <property type="term" value="F:L-isoleucine transmembrane transporter activity"/>
    <property type="evidence" value="ECO:0007669"/>
    <property type="project" value="TreeGrafter"/>
</dbReference>
<dbReference type="CDD" id="cd10938">
    <property type="entry name" value="CE4_HpPgdA_like"/>
    <property type="match status" value="1"/>
</dbReference>
<evidence type="ECO:0000256" key="2">
    <source>
        <dbReference type="ARBA" id="ARBA00022741"/>
    </source>
</evidence>
<dbReference type="Gene3D" id="3.40.50.300">
    <property type="entry name" value="P-loop containing nucleotide triphosphate hydrolases"/>
    <property type="match status" value="1"/>
</dbReference>
<dbReference type="PROSITE" id="PS50893">
    <property type="entry name" value="ABC_TRANSPORTER_2"/>
    <property type="match status" value="1"/>
</dbReference>
<dbReference type="CDD" id="cd03219">
    <property type="entry name" value="ABC_Mj1267_LivG_branched"/>
    <property type="match status" value="1"/>
</dbReference>
<keyword evidence="3 6" id="KW-0067">ATP-binding</keyword>
<dbReference type="InterPro" id="IPR051120">
    <property type="entry name" value="ABC_AA/LPS_Transport"/>
</dbReference>
<dbReference type="InterPro" id="IPR037950">
    <property type="entry name" value="PgdA-like"/>
</dbReference>
<reference evidence="6" key="1">
    <citation type="submission" date="2023-03" db="EMBL/GenBank/DDBJ databases">
        <authorList>
            <person name="Steffen K."/>
            <person name="Cardenas P."/>
        </authorList>
    </citation>
    <scope>NUCLEOTIDE SEQUENCE</scope>
</reference>
<dbReference type="Gene3D" id="3.20.20.370">
    <property type="entry name" value="Glycoside hydrolase/deacetylase"/>
    <property type="match status" value="1"/>
</dbReference>
<dbReference type="EMBL" id="CASHTH010003359">
    <property type="protein sequence ID" value="CAI8043832.1"/>
    <property type="molecule type" value="Genomic_DNA"/>
</dbReference>
<dbReference type="AlphaFoldDB" id="A0AA35T9N1"/>
<accession>A0AA35T9N1</accession>
<dbReference type="InterPro" id="IPR011330">
    <property type="entry name" value="Glyco_hydro/deAcase_b/a-brl"/>
</dbReference>
<dbReference type="PANTHER" id="PTHR45772">
    <property type="entry name" value="CONSERVED COMPONENT OF ABC TRANSPORTER FOR NATURAL AMINO ACIDS-RELATED"/>
    <property type="match status" value="1"/>
</dbReference>